<organism evidence="2">
    <name type="scientific">bioreactor metagenome</name>
    <dbReference type="NCBI Taxonomy" id="1076179"/>
    <lineage>
        <taxon>unclassified sequences</taxon>
        <taxon>metagenomes</taxon>
        <taxon>ecological metagenomes</taxon>
    </lineage>
</organism>
<reference evidence="2" key="1">
    <citation type="submission" date="2019-08" db="EMBL/GenBank/DDBJ databases">
        <authorList>
            <person name="Kucharzyk K."/>
            <person name="Murdoch R.W."/>
            <person name="Higgins S."/>
            <person name="Loffler F."/>
        </authorList>
    </citation>
    <scope>NUCLEOTIDE SEQUENCE</scope>
</reference>
<evidence type="ECO:0000256" key="1">
    <source>
        <dbReference type="SAM" id="MobiDB-lite"/>
    </source>
</evidence>
<dbReference type="EMBL" id="VSSQ01041396">
    <property type="protein sequence ID" value="MPM94811.1"/>
    <property type="molecule type" value="Genomic_DNA"/>
</dbReference>
<comment type="caution">
    <text evidence="2">The sequence shown here is derived from an EMBL/GenBank/DDBJ whole genome shotgun (WGS) entry which is preliminary data.</text>
</comment>
<feature type="region of interest" description="Disordered" evidence="1">
    <location>
        <begin position="1"/>
        <end position="22"/>
    </location>
</feature>
<sequence>MHQPKAPPGGKQHQSDDENRHKHDLRQNLVGELRLQGVQVDRFVIEVGIHILLNQGGEHIDVVFKLGLTFVIASDCLNLADLLLQIFAQVQHAGNCQTAFLLRGGAQQAPGQKLGVLHLCDGQALGILAFNDIVVHFQVNGFLEILIKFRGGGHVVQKSLVMPVVGGQQP</sequence>
<name>A0A645DZT5_9ZZZZ</name>
<proteinExistence type="predicted"/>
<protein>
    <submittedName>
        <fullName evidence="2">Uncharacterized protein</fullName>
    </submittedName>
</protein>
<accession>A0A645DZT5</accession>
<evidence type="ECO:0000313" key="2">
    <source>
        <dbReference type="EMBL" id="MPM94811.1"/>
    </source>
</evidence>
<gene>
    <name evidence="2" type="ORF">SDC9_141959</name>
</gene>
<dbReference type="AlphaFoldDB" id="A0A645DZT5"/>